<feature type="coiled-coil region" evidence="1">
    <location>
        <begin position="46"/>
        <end position="94"/>
    </location>
</feature>
<keyword evidence="5" id="KW-1185">Reference proteome</keyword>
<dbReference type="AlphaFoldDB" id="L1JAH3"/>
<dbReference type="RefSeq" id="XP_005832084.1">
    <property type="nucleotide sequence ID" value="XM_005832027.1"/>
</dbReference>
<name>L1JAH3_GUITC</name>
<dbReference type="Proteomes" id="UP000011087">
    <property type="component" value="Unassembled WGS sequence"/>
</dbReference>
<dbReference type="HOGENOM" id="CLU_1063941_0_0_1"/>
<feature type="non-terminal residue" evidence="3">
    <location>
        <position position="1"/>
    </location>
</feature>
<feature type="region of interest" description="Disordered" evidence="2">
    <location>
        <begin position="18"/>
        <end position="39"/>
    </location>
</feature>
<accession>L1JAH3</accession>
<reference evidence="3 5" key="1">
    <citation type="journal article" date="2012" name="Nature">
        <title>Algal genomes reveal evolutionary mosaicism and the fate of nucleomorphs.</title>
        <authorList>
            <consortium name="DOE Joint Genome Institute"/>
            <person name="Curtis B.A."/>
            <person name="Tanifuji G."/>
            <person name="Burki F."/>
            <person name="Gruber A."/>
            <person name="Irimia M."/>
            <person name="Maruyama S."/>
            <person name="Arias M.C."/>
            <person name="Ball S.G."/>
            <person name="Gile G.H."/>
            <person name="Hirakawa Y."/>
            <person name="Hopkins J.F."/>
            <person name="Kuo A."/>
            <person name="Rensing S.A."/>
            <person name="Schmutz J."/>
            <person name="Symeonidi A."/>
            <person name="Elias M."/>
            <person name="Eveleigh R.J."/>
            <person name="Herman E.K."/>
            <person name="Klute M.J."/>
            <person name="Nakayama T."/>
            <person name="Obornik M."/>
            <person name="Reyes-Prieto A."/>
            <person name="Armbrust E.V."/>
            <person name="Aves S.J."/>
            <person name="Beiko R.G."/>
            <person name="Coutinho P."/>
            <person name="Dacks J.B."/>
            <person name="Durnford D.G."/>
            <person name="Fast N.M."/>
            <person name="Green B.R."/>
            <person name="Grisdale C.J."/>
            <person name="Hempel F."/>
            <person name="Henrissat B."/>
            <person name="Hoppner M.P."/>
            <person name="Ishida K."/>
            <person name="Kim E."/>
            <person name="Koreny L."/>
            <person name="Kroth P.G."/>
            <person name="Liu Y."/>
            <person name="Malik S.B."/>
            <person name="Maier U.G."/>
            <person name="McRose D."/>
            <person name="Mock T."/>
            <person name="Neilson J.A."/>
            <person name="Onodera N.T."/>
            <person name="Poole A.M."/>
            <person name="Pritham E.J."/>
            <person name="Richards T.A."/>
            <person name="Rocap G."/>
            <person name="Roy S.W."/>
            <person name="Sarai C."/>
            <person name="Schaack S."/>
            <person name="Shirato S."/>
            <person name="Slamovits C.H."/>
            <person name="Spencer D.F."/>
            <person name="Suzuki S."/>
            <person name="Worden A.Z."/>
            <person name="Zauner S."/>
            <person name="Barry K."/>
            <person name="Bell C."/>
            <person name="Bharti A.K."/>
            <person name="Crow J.A."/>
            <person name="Grimwood J."/>
            <person name="Kramer R."/>
            <person name="Lindquist E."/>
            <person name="Lucas S."/>
            <person name="Salamov A."/>
            <person name="McFadden G.I."/>
            <person name="Lane C.E."/>
            <person name="Keeling P.J."/>
            <person name="Gray M.W."/>
            <person name="Grigoriev I.V."/>
            <person name="Archibald J.M."/>
        </authorList>
    </citation>
    <scope>NUCLEOTIDE SEQUENCE</scope>
    <source>
        <strain evidence="3 5">CCMP2712</strain>
    </source>
</reference>
<organism evidence="3">
    <name type="scientific">Guillardia theta (strain CCMP2712)</name>
    <name type="common">Cryptophyte</name>
    <dbReference type="NCBI Taxonomy" id="905079"/>
    <lineage>
        <taxon>Eukaryota</taxon>
        <taxon>Cryptophyceae</taxon>
        <taxon>Pyrenomonadales</taxon>
        <taxon>Geminigeraceae</taxon>
        <taxon>Guillardia</taxon>
    </lineage>
</organism>
<dbReference type="EMBL" id="JH993001">
    <property type="protein sequence ID" value="EKX45104.1"/>
    <property type="molecule type" value="Genomic_DNA"/>
</dbReference>
<dbReference type="EnsemblProtists" id="EKX45104">
    <property type="protein sequence ID" value="EKX45104"/>
    <property type="gene ID" value="GUITHDRAFT_152845"/>
</dbReference>
<feature type="coiled-coil region" evidence="1">
    <location>
        <begin position="118"/>
        <end position="243"/>
    </location>
</feature>
<keyword evidence="1" id="KW-0175">Coiled coil</keyword>
<dbReference type="OMA" id="NENNEYM"/>
<dbReference type="GeneID" id="17301705"/>
<sequence>MALLKEANIRHDFENHDYEGFSTSSHPLQALNGSGGPPSKAVLSALRTLQDKIKMLEDDRQQLQTRLKESEEAREREDQQHRLLERQLQLQLQESVKTLNIRHETEVDSIKKHNKQIVQELQDSVQNMNTRLSEVKDENYHLQSKLQAVRQDLGHKDDELQRLKHSLADLEAADVALRKVNEKLERKLKDDEDITTQLTEKLLRLEQECSMLKTSKKQSEERVNSLLAQFERLETDYEGIRTENLTLRDQSRLLKAASLYRM</sequence>
<evidence type="ECO:0000313" key="3">
    <source>
        <dbReference type="EMBL" id="EKX45104.1"/>
    </source>
</evidence>
<evidence type="ECO:0000313" key="4">
    <source>
        <dbReference type="EnsemblProtists" id="EKX45104"/>
    </source>
</evidence>
<reference evidence="5" key="2">
    <citation type="submission" date="2012-11" db="EMBL/GenBank/DDBJ databases">
        <authorList>
            <person name="Kuo A."/>
            <person name="Curtis B.A."/>
            <person name="Tanifuji G."/>
            <person name="Burki F."/>
            <person name="Gruber A."/>
            <person name="Irimia M."/>
            <person name="Maruyama S."/>
            <person name="Arias M.C."/>
            <person name="Ball S.G."/>
            <person name="Gile G.H."/>
            <person name="Hirakawa Y."/>
            <person name="Hopkins J.F."/>
            <person name="Rensing S.A."/>
            <person name="Schmutz J."/>
            <person name="Symeonidi A."/>
            <person name="Elias M."/>
            <person name="Eveleigh R.J."/>
            <person name="Herman E.K."/>
            <person name="Klute M.J."/>
            <person name="Nakayama T."/>
            <person name="Obornik M."/>
            <person name="Reyes-Prieto A."/>
            <person name="Armbrust E.V."/>
            <person name="Aves S.J."/>
            <person name="Beiko R.G."/>
            <person name="Coutinho P."/>
            <person name="Dacks J.B."/>
            <person name="Durnford D.G."/>
            <person name="Fast N.M."/>
            <person name="Green B.R."/>
            <person name="Grisdale C."/>
            <person name="Hempe F."/>
            <person name="Henrissat B."/>
            <person name="Hoppner M.P."/>
            <person name="Ishida K.-I."/>
            <person name="Kim E."/>
            <person name="Koreny L."/>
            <person name="Kroth P.G."/>
            <person name="Liu Y."/>
            <person name="Malik S.-B."/>
            <person name="Maier U.G."/>
            <person name="McRose D."/>
            <person name="Mock T."/>
            <person name="Neilson J.A."/>
            <person name="Onodera N.T."/>
            <person name="Poole A.M."/>
            <person name="Pritham E.J."/>
            <person name="Richards T.A."/>
            <person name="Rocap G."/>
            <person name="Roy S.W."/>
            <person name="Sarai C."/>
            <person name="Schaack S."/>
            <person name="Shirato S."/>
            <person name="Slamovits C.H."/>
            <person name="Spencer D.F."/>
            <person name="Suzuki S."/>
            <person name="Worden A.Z."/>
            <person name="Zauner S."/>
            <person name="Barry K."/>
            <person name="Bell C."/>
            <person name="Bharti A.K."/>
            <person name="Crow J.A."/>
            <person name="Grimwood J."/>
            <person name="Kramer R."/>
            <person name="Lindquist E."/>
            <person name="Lucas S."/>
            <person name="Salamov A."/>
            <person name="McFadden G.I."/>
            <person name="Lane C.E."/>
            <person name="Keeling P.J."/>
            <person name="Gray M.W."/>
            <person name="Grigoriev I.V."/>
            <person name="Archibald J.M."/>
        </authorList>
    </citation>
    <scope>NUCLEOTIDE SEQUENCE</scope>
    <source>
        <strain evidence="5">CCMP2712</strain>
    </source>
</reference>
<protein>
    <submittedName>
        <fullName evidence="3 4">Uncharacterized protein</fullName>
    </submittedName>
</protein>
<evidence type="ECO:0000256" key="1">
    <source>
        <dbReference type="SAM" id="Coils"/>
    </source>
</evidence>
<proteinExistence type="predicted"/>
<reference evidence="4" key="3">
    <citation type="submission" date="2015-06" db="UniProtKB">
        <authorList>
            <consortium name="EnsemblProtists"/>
        </authorList>
    </citation>
    <scope>IDENTIFICATION</scope>
</reference>
<dbReference type="KEGG" id="gtt:GUITHDRAFT_152845"/>
<dbReference type="PaxDb" id="55529-EKX45104"/>
<gene>
    <name evidence="3" type="ORF">GUITHDRAFT_152845</name>
</gene>
<evidence type="ECO:0000313" key="5">
    <source>
        <dbReference type="Proteomes" id="UP000011087"/>
    </source>
</evidence>
<evidence type="ECO:0000256" key="2">
    <source>
        <dbReference type="SAM" id="MobiDB-lite"/>
    </source>
</evidence>